<comment type="caution">
    <text evidence="2">The sequence shown here is derived from an EMBL/GenBank/DDBJ whole genome shotgun (WGS) entry which is preliminary data.</text>
</comment>
<dbReference type="Proteomes" id="UP000092600">
    <property type="component" value="Unassembled WGS sequence"/>
</dbReference>
<dbReference type="PANTHER" id="PTHR16166:SF143">
    <property type="entry name" value="PROTEIN SORTING-ASSOCIATED PROTEIN, PUTATIVE (DUF1162)-RELATED"/>
    <property type="match status" value="1"/>
</dbReference>
<dbReference type="GO" id="GO:0006623">
    <property type="term" value="P:protein targeting to vacuole"/>
    <property type="evidence" value="ECO:0007669"/>
    <property type="project" value="TreeGrafter"/>
</dbReference>
<dbReference type="InterPro" id="IPR026847">
    <property type="entry name" value="VPS13"/>
</dbReference>
<gene>
    <name evidence="2" type="ORF">ACMD2_06003</name>
</gene>
<evidence type="ECO:0000256" key="1">
    <source>
        <dbReference type="SAM" id="MobiDB-lite"/>
    </source>
</evidence>
<sequence>MEGWKSCRGTLTRRGRPLEVRRTAAALGAAAAATEATTQNGSCTTVARGWHGWGVLTLRRDGSKALVRRRRRQLQAEEGGKKGGEKDGGTLGRSLAGARRTPTKNKGVAAAAAPGGRRIAAPVCPTESIAGYGRYRPSQSSLSKKVEGWQILWWHYAQQAILADVRQRLRRISWSNLGQRLNYRRRYIDLYRRKLELLQNEQIEVIKVETK</sequence>
<proteinExistence type="predicted"/>
<name>A0A199VY12_ANACO</name>
<organism evidence="2 3">
    <name type="scientific">Ananas comosus</name>
    <name type="common">Pineapple</name>
    <name type="synonym">Ananas ananas</name>
    <dbReference type="NCBI Taxonomy" id="4615"/>
    <lineage>
        <taxon>Eukaryota</taxon>
        <taxon>Viridiplantae</taxon>
        <taxon>Streptophyta</taxon>
        <taxon>Embryophyta</taxon>
        <taxon>Tracheophyta</taxon>
        <taxon>Spermatophyta</taxon>
        <taxon>Magnoliopsida</taxon>
        <taxon>Liliopsida</taxon>
        <taxon>Poales</taxon>
        <taxon>Bromeliaceae</taxon>
        <taxon>Bromelioideae</taxon>
        <taxon>Ananas</taxon>
    </lineage>
</organism>
<dbReference type="PANTHER" id="PTHR16166">
    <property type="entry name" value="VACUOLAR PROTEIN SORTING-ASSOCIATED PROTEIN VPS13"/>
    <property type="match status" value="1"/>
</dbReference>
<dbReference type="AlphaFoldDB" id="A0A199VY12"/>
<reference evidence="2 3" key="1">
    <citation type="journal article" date="2016" name="DNA Res.">
        <title>The draft genome of MD-2 pineapple using hybrid error correction of long reads.</title>
        <authorList>
            <person name="Redwan R.M."/>
            <person name="Saidin A."/>
            <person name="Kumar S.V."/>
        </authorList>
    </citation>
    <scope>NUCLEOTIDE SEQUENCE [LARGE SCALE GENOMIC DNA]</scope>
    <source>
        <strain evidence="3">cv. MD2</strain>
        <tissue evidence="2">Leaf</tissue>
    </source>
</reference>
<protein>
    <submittedName>
        <fullName evidence="2">Uncharacterized protein</fullName>
    </submittedName>
</protein>
<dbReference type="EMBL" id="LSRQ01000577">
    <property type="protein sequence ID" value="OAY81868.1"/>
    <property type="molecule type" value="Genomic_DNA"/>
</dbReference>
<feature type="compositionally biased region" description="Basic and acidic residues" evidence="1">
    <location>
        <begin position="74"/>
        <end position="88"/>
    </location>
</feature>
<evidence type="ECO:0000313" key="3">
    <source>
        <dbReference type="Proteomes" id="UP000092600"/>
    </source>
</evidence>
<dbReference type="GO" id="GO:0045053">
    <property type="term" value="P:protein retention in Golgi apparatus"/>
    <property type="evidence" value="ECO:0007669"/>
    <property type="project" value="TreeGrafter"/>
</dbReference>
<feature type="region of interest" description="Disordered" evidence="1">
    <location>
        <begin position="70"/>
        <end position="112"/>
    </location>
</feature>
<dbReference type="STRING" id="4615.A0A199VY12"/>
<evidence type="ECO:0000313" key="2">
    <source>
        <dbReference type="EMBL" id="OAY81868.1"/>
    </source>
</evidence>
<accession>A0A199VY12</accession>